<dbReference type="Pfam" id="PF14907">
    <property type="entry name" value="NTP_transf_5"/>
    <property type="match status" value="1"/>
</dbReference>
<keyword evidence="2" id="KW-1185">Reference proteome</keyword>
<evidence type="ECO:0000313" key="2">
    <source>
        <dbReference type="Proteomes" id="UP001150259"/>
    </source>
</evidence>
<name>A0ABT5GH10_9MICO</name>
<dbReference type="RefSeq" id="WP_272462081.1">
    <property type="nucleotide sequence ID" value="NZ_JAPFQL010000035.1"/>
</dbReference>
<evidence type="ECO:0000313" key="1">
    <source>
        <dbReference type="EMBL" id="MDC5697504.1"/>
    </source>
</evidence>
<sequence>MGEPDQHDLREALKTVAVALKHTGRPFALIGGYGVWARGGPEPNHDADFLIAKEDAAAVAQSLADQGLQVVQPPEDWLFKVFVDDALVDIIFRPAGSFADHSVVERATPLRVLSIEMPVMPATDLLVHRLNALTEHYCDFAVHIPVARALREQVDWDVVRRDTASNDFATALLFLLERLDIVEPSAGSGVVGRVTRLGPSPASA</sequence>
<dbReference type="EMBL" id="JAPFQL010000035">
    <property type="protein sequence ID" value="MDC5697504.1"/>
    <property type="molecule type" value="Genomic_DNA"/>
</dbReference>
<accession>A0ABT5GH10</accession>
<reference evidence="1 2" key="1">
    <citation type="submission" date="2022-11" db="EMBL/GenBank/DDBJ databases">
        <title>Anaerobic phenanthrene biodegradation by a DNRA strain PheN6.</title>
        <authorList>
            <person name="Zhang Z."/>
        </authorList>
    </citation>
    <scope>NUCLEOTIDE SEQUENCE [LARGE SCALE GENOMIC DNA]</scope>
    <source>
        <strain evidence="1 2">PheN6</strain>
    </source>
</reference>
<dbReference type="InterPro" id="IPR039498">
    <property type="entry name" value="NTP_transf_5"/>
</dbReference>
<proteinExistence type="predicted"/>
<protein>
    <submittedName>
        <fullName evidence="1">Nucleotidyltransferase family protein</fullName>
    </submittedName>
</protein>
<dbReference type="Gene3D" id="3.30.460.40">
    <property type="match status" value="1"/>
</dbReference>
<dbReference type="InterPro" id="IPR043519">
    <property type="entry name" value="NT_sf"/>
</dbReference>
<dbReference type="SUPFAM" id="SSF81301">
    <property type="entry name" value="Nucleotidyltransferase"/>
    <property type="match status" value="1"/>
</dbReference>
<dbReference type="Proteomes" id="UP001150259">
    <property type="component" value="Unassembled WGS sequence"/>
</dbReference>
<organism evidence="1 2">
    <name type="scientific">Intrasporangium calvum</name>
    <dbReference type="NCBI Taxonomy" id="53358"/>
    <lineage>
        <taxon>Bacteria</taxon>
        <taxon>Bacillati</taxon>
        <taxon>Actinomycetota</taxon>
        <taxon>Actinomycetes</taxon>
        <taxon>Micrococcales</taxon>
        <taxon>Intrasporangiaceae</taxon>
        <taxon>Intrasporangium</taxon>
    </lineage>
</organism>
<gene>
    <name evidence="1" type="ORF">OO014_09565</name>
</gene>
<comment type="caution">
    <text evidence="1">The sequence shown here is derived from an EMBL/GenBank/DDBJ whole genome shotgun (WGS) entry which is preliminary data.</text>
</comment>